<dbReference type="RefSeq" id="WP_046361633.1">
    <property type="nucleotide sequence ID" value="NZ_CALTXN010000032.1"/>
</dbReference>
<evidence type="ECO:0000256" key="3">
    <source>
        <dbReference type="ARBA" id="ARBA00022485"/>
    </source>
</evidence>
<reference evidence="15 18" key="1">
    <citation type="journal article" date="2015" name="Genome Biol. Evol.">
        <title>Characterization of Three Mycobacterium spp. with Potential Use in Bioremediation by Genome Sequencing and Comparative Genomics.</title>
        <authorList>
            <person name="Das S."/>
            <person name="Pettersson B.M."/>
            <person name="Behra P.R."/>
            <person name="Ramesh M."/>
            <person name="Dasgupta S."/>
            <person name="Bhattacharya A."/>
            <person name="Kirsebom L.A."/>
        </authorList>
    </citation>
    <scope>NUCLEOTIDE SEQUENCE [LARGE SCALE GENOMIC DNA]</scope>
    <source>
        <strain evidence="15 18">DSM 44075</strain>
    </source>
</reference>
<protein>
    <recommendedName>
        <fullName evidence="12">Transcriptional regulator WhiB</fullName>
    </recommendedName>
</protein>
<comment type="function">
    <text evidence="12">Acts as a transcriptional regulator. Probably redox-responsive. The apo- but not holo-form probably binds DNA.</text>
</comment>
<organism evidence="15 18">
    <name type="scientific">Mycolicibacterium obuense</name>
    <dbReference type="NCBI Taxonomy" id="1807"/>
    <lineage>
        <taxon>Bacteria</taxon>
        <taxon>Bacillati</taxon>
        <taxon>Actinomycetota</taxon>
        <taxon>Actinomycetes</taxon>
        <taxon>Mycobacteriales</taxon>
        <taxon>Mycobacteriaceae</taxon>
        <taxon>Mycolicibacterium</taxon>
    </lineage>
</organism>
<dbReference type="Proteomes" id="UP000036313">
    <property type="component" value="Unassembled WGS sequence"/>
</dbReference>
<reference evidence="14 17" key="2">
    <citation type="submission" date="2015-04" db="EMBL/GenBank/DDBJ databases">
        <title>Genome sequence of Mycobacterium obuense UC1.</title>
        <authorList>
            <person name="Greninger A.L."/>
            <person name="Cunningham G."/>
            <person name="Chiu C.Y."/>
            <person name="Miller S."/>
        </authorList>
    </citation>
    <scope>NUCLEOTIDE SEQUENCE [LARGE SCALE GENOMIC DNA]</scope>
    <source>
        <strain evidence="14 17">UC1</strain>
    </source>
</reference>
<keyword evidence="5 12" id="KW-0479">Metal-binding</keyword>
<evidence type="ECO:0000313" key="15">
    <source>
        <dbReference type="EMBL" id="KMO75561.1"/>
    </source>
</evidence>
<comment type="similarity">
    <text evidence="2 12">Belongs to the WhiB family.</text>
</comment>
<evidence type="ECO:0000256" key="11">
    <source>
        <dbReference type="ARBA" id="ARBA00023163"/>
    </source>
</evidence>
<keyword evidence="8 12" id="KW-0805">Transcription regulation</keyword>
<dbReference type="OrthoDB" id="4954884at2"/>
<evidence type="ECO:0000313" key="17">
    <source>
        <dbReference type="Proteomes" id="UP000034150"/>
    </source>
</evidence>
<feature type="binding site" evidence="12">
    <location>
        <position position="73"/>
    </location>
    <ligand>
        <name>[4Fe-4S] cluster</name>
        <dbReference type="ChEBI" id="CHEBI:49883"/>
    </ligand>
</feature>
<dbReference type="PROSITE" id="PS51674">
    <property type="entry name" value="4FE4S_WBL"/>
    <property type="match status" value="1"/>
</dbReference>
<dbReference type="GO" id="GO:0035731">
    <property type="term" value="F:dinitrosyl-iron complex binding"/>
    <property type="evidence" value="ECO:0007669"/>
    <property type="project" value="UniProtKB-UniRule"/>
</dbReference>
<evidence type="ECO:0000313" key="18">
    <source>
        <dbReference type="Proteomes" id="UP000036313"/>
    </source>
</evidence>
<keyword evidence="4 12" id="KW-0963">Cytoplasm</keyword>
<keyword evidence="9 12" id="KW-0238">DNA-binding</keyword>
<comment type="caution">
    <text evidence="15">The sequence shown here is derived from an EMBL/GenBank/DDBJ whole genome shotgun (WGS) entry which is preliminary data.</text>
</comment>
<dbReference type="GO" id="GO:0045892">
    <property type="term" value="P:negative regulation of DNA-templated transcription"/>
    <property type="evidence" value="ECO:0007669"/>
    <property type="project" value="TreeGrafter"/>
</dbReference>
<dbReference type="HAMAP" id="MF_01479">
    <property type="entry name" value="WhiB"/>
    <property type="match status" value="1"/>
</dbReference>
<comment type="PTM">
    <text evidence="12">Upon Fe-S cluster removal intramolecular disulfide bonds are formed.</text>
</comment>
<keyword evidence="11 12" id="KW-0804">Transcription</keyword>
<keyword evidence="17" id="KW-1185">Reference proteome</keyword>
<proteinExistence type="inferred from homology"/>
<dbReference type="PANTHER" id="PTHR38839:SF5">
    <property type="entry name" value="TRANSCRIPTIONAL REGULATOR WHID"/>
    <property type="match status" value="1"/>
</dbReference>
<dbReference type="EMBL" id="SDLP01000005">
    <property type="protein sequence ID" value="TDL06715.1"/>
    <property type="molecule type" value="Genomic_DNA"/>
</dbReference>
<evidence type="ECO:0000313" key="14">
    <source>
        <dbReference type="EMBL" id="KKF03402.1"/>
    </source>
</evidence>
<evidence type="ECO:0000256" key="7">
    <source>
        <dbReference type="ARBA" id="ARBA00023014"/>
    </source>
</evidence>
<keyword evidence="3 12" id="KW-0004">4Fe-4S</keyword>
<evidence type="ECO:0000256" key="12">
    <source>
        <dbReference type="HAMAP-Rule" id="MF_01479"/>
    </source>
</evidence>
<evidence type="ECO:0000313" key="19">
    <source>
        <dbReference type="Proteomes" id="UP000294952"/>
    </source>
</evidence>
<dbReference type="EMBL" id="LAUZ02000013">
    <property type="protein sequence ID" value="KKF03402.1"/>
    <property type="molecule type" value="Genomic_DNA"/>
</dbReference>
<dbReference type="AlphaFoldDB" id="A0A0J6YSR3"/>
<dbReference type="GO" id="GO:0005737">
    <property type="term" value="C:cytoplasm"/>
    <property type="evidence" value="ECO:0007669"/>
    <property type="project" value="UniProtKB-SubCell"/>
</dbReference>
<feature type="domain" description="4Fe-4S Wbl-type" evidence="13">
    <location>
        <begin position="34"/>
        <end position="97"/>
    </location>
</feature>
<evidence type="ECO:0000313" key="16">
    <source>
        <dbReference type="EMBL" id="TDL06715.1"/>
    </source>
</evidence>
<evidence type="ECO:0000256" key="5">
    <source>
        <dbReference type="ARBA" id="ARBA00022723"/>
    </source>
</evidence>
<evidence type="ECO:0000256" key="9">
    <source>
        <dbReference type="ARBA" id="ARBA00023125"/>
    </source>
</evidence>
<dbReference type="GO" id="GO:0046872">
    <property type="term" value="F:metal ion binding"/>
    <property type="evidence" value="ECO:0007669"/>
    <property type="project" value="UniProtKB-KW"/>
</dbReference>
<evidence type="ECO:0000256" key="4">
    <source>
        <dbReference type="ARBA" id="ARBA00022490"/>
    </source>
</evidence>
<evidence type="ECO:0000256" key="8">
    <source>
        <dbReference type="ARBA" id="ARBA00023015"/>
    </source>
</evidence>
<keyword evidence="6 12" id="KW-0408">Iron</keyword>
<dbReference type="STRING" id="1807.MOBUDSM44075_02929"/>
<evidence type="ECO:0000256" key="6">
    <source>
        <dbReference type="ARBA" id="ARBA00023004"/>
    </source>
</evidence>
<dbReference type="EMBL" id="JYNU01000016">
    <property type="protein sequence ID" value="KMO75561.1"/>
    <property type="molecule type" value="Genomic_DNA"/>
</dbReference>
<comment type="cofactor">
    <cofactor evidence="12">
        <name>[4Fe-4S] cluster</name>
        <dbReference type="ChEBI" id="CHEBI:49883"/>
    </cofactor>
    <text evidence="12">Binds 1 [4Fe-4S] cluster per subunit. Following nitrosylation of the [4Fe-4S] cluster binds 1 [4Fe-8(NO)] cluster per subunit.</text>
</comment>
<reference evidence="16 19" key="3">
    <citation type="submission" date="2019-01" db="EMBL/GenBank/DDBJ databases">
        <title>High-quality-draft genome sequences of five non-tuberculosis mycobacteriaceae isolated from a nosocomial environment.</title>
        <authorList>
            <person name="Tiago I."/>
            <person name="Alarico S."/>
            <person name="Pereira S.G."/>
            <person name="Coelho C."/>
            <person name="Maranha A."/>
            <person name="Empadinhas N."/>
        </authorList>
    </citation>
    <scope>NUCLEOTIDE SEQUENCE [LARGE SCALE GENOMIC DNA]</scope>
    <source>
        <strain evidence="16 19">22DIII</strain>
    </source>
</reference>
<dbReference type="GO" id="GO:0051539">
    <property type="term" value="F:4 iron, 4 sulfur cluster binding"/>
    <property type="evidence" value="ECO:0007669"/>
    <property type="project" value="UniProtKB-UniRule"/>
</dbReference>
<feature type="binding site" evidence="12">
    <location>
        <position position="64"/>
    </location>
    <ligand>
        <name>[4Fe-4S] cluster</name>
        <dbReference type="ChEBI" id="CHEBI:49883"/>
    </ligand>
</feature>
<evidence type="ECO:0000256" key="1">
    <source>
        <dbReference type="ARBA" id="ARBA00004496"/>
    </source>
</evidence>
<evidence type="ECO:0000256" key="2">
    <source>
        <dbReference type="ARBA" id="ARBA00006597"/>
    </source>
</evidence>
<accession>A0A0J6YSR3</accession>
<comment type="PTM">
    <text evidence="12">The Fe-S cluster can be nitrosylated by nitric oxide (NO).</text>
</comment>
<name>A0A0J6YSR3_9MYCO</name>
<dbReference type="PANTHER" id="PTHR38839">
    <property type="entry name" value="TRANSCRIPTIONAL REGULATOR WHID-RELATED"/>
    <property type="match status" value="1"/>
</dbReference>
<dbReference type="GO" id="GO:0047134">
    <property type="term" value="F:protein-disulfide reductase [NAD(P)H] activity"/>
    <property type="evidence" value="ECO:0007669"/>
    <property type="project" value="TreeGrafter"/>
</dbReference>
<dbReference type="GO" id="GO:0045454">
    <property type="term" value="P:cell redox homeostasis"/>
    <property type="evidence" value="ECO:0007669"/>
    <property type="project" value="TreeGrafter"/>
</dbReference>
<feature type="binding site" evidence="12">
    <location>
        <position position="67"/>
    </location>
    <ligand>
        <name>[4Fe-4S] cluster</name>
        <dbReference type="ChEBI" id="CHEBI:49883"/>
    </ligand>
</feature>
<dbReference type="InterPro" id="IPR034768">
    <property type="entry name" value="4FE4S_WBL"/>
</dbReference>
<feature type="binding site" evidence="12">
    <location>
        <position position="35"/>
    </location>
    <ligand>
        <name>[4Fe-4S] cluster</name>
        <dbReference type="ChEBI" id="CHEBI:49883"/>
    </ligand>
</feature>
<dbReference type="InterPro" id="IPR003482">
    <property type="entry name" value="Whib"/>
</dbReference>
<gene>
    <name evidence="15" type="primary">whiB3_2</name>
    <name evidence="12" type="synonym">whiB</name>
    <name evidence="16" type="ORF">EUA04_18660</name>
    <name evidence="15" type="ORF">MOBUDSM44075_02929</name>
    <name evidence="14" type="ORF">WN67_03205</name>
</gene>
<evidence type="ECO:0000259" key="13">
    <source>
        <dbReference type="PROSITE" id="PS51674"/>
    </source>
</evidence>
<sequence length="105" mass="11887">MTRHSSYLTSFARTHCLRLPPPTEDAWSWQLRGKCLGYPAEVFFPDGPSRAVIHSKEKAAKKICQQCPVLQQCRDHALRTPEQHGVWGAMTAGERARHLLHRAAV</sequence>
<dbReference type="GO" id="GO:0003677">
    <property type="term" value="F:DNA binding"/>
    <property type="evidence" value="ECO:0007669"/>
    <property type="project" value="UniProtKB-UniRule"/>
</dbReference>
<dbReference type="Proteomes" id="UP000034150">
    <property type="component" value="Unassembled WGS sequence"/>
</dbReference>
<keyword evidence="7 12" id="KW-0411">Iron-sulfur</keyword>
<keyword evidence="10 12" id="KW-1015">Disulfide bond</keyword>
<comment type="subcellular location">
    <subcellularLocation>
        <location evidence="1 12">Cytoplasm</location>
    </subcellularLocation>
</comment>
<dbReference type="PATRIC" id="fig|1807.13.peg.1632"/>
<evidence type="ECO:0000256" key="10">
    <source>
        <dbReference type="ARBA" id="ARBA00023157"/>
    </source>
</evidence>
<dbReference type="Proteomes" id="UP000294952">
    <property type="component" value="Unassembled WGS sequence"/>
</dbReference>
<dbReference type="Pfam" id="PF02467">
    <property type="entry name" value="Whib"/>
    <property type="match status" value="1"/>
</dbReference>